<dbReference type="Gene3D" id="3.30.390.30">
    <property type="match status" value="1"/>
</dbReference>
<dbReference type="PANTHER" id="PTHR43557">
    <property type="entry name" value="APOPTOSIS-INDUCING FACTOR 1"/>
    <property type="match status" value="1"/>
</dbReference>
<comment type="cofactor">
    <cofactor evidence="1">
        <name>FAD</name>
        <dbReference type="ChEBI" id="CHEBI:57692"/>
    </cofactor>
</comment>
<dbReference type="EMBL" id="GU123625">
    <property type="protein sequence ID" value="ADC31807.1"/>
    <property type="molecule type" value="Genomic_DNA"/>
</dbReference>
<dbReference type="InterPro" id="IPR016156">
    <property type="entry name" value="FAD/NAD-linked_Rdtase_dimer_sf"/>
</dbReference>
<dbReference type="InterPro" id="IPR036188">
    <property type="entry name" value="FAD/NAD-bd_sf"/>
</dbReference>
<gene>
    <name evidence="7" type="primary">antAa</name>
</gene>
<proteinExistence type="predicted"/>
<evidence type="ECO:0000256" key="4">
    <source>
        <dbReference type="ARBA" id="ARBA00023002"/>
    </source>
</evidence>
<sequence>MTLSTQCFVIVGGGQAGAWIARTLRAEGYDGRILLIAKEIHLPYERPPLSKDILSGKTEIASAALLTADSVATHQIEVWTGTVATEIDRDARIVRCADGRSVTYDHLFLTTGSRVRTLPFTQKGEGPKRVHVLRDLDDAQGLRTAMKSSRRIGVIGGGWIGLEVAATARQMGLDVIVLEAAPRLCGRSLPEEISAYLALMHKDHGTDVRTGAAVEKVTATADGVQVDVAGEALHFDHVVIGIGIVPETDLAAAAGLAVDNGILVDECGRTLDPHISAAGDVTSHPNAFMGGHVRMESWANAQNQAIVAAKAAIGAEAVHADIPWVWSDQYDANFQIIGMPERAATLHKRGNEADGKCCWLAVDAAGKAIGAVSLNMPRELRLVRKALEQDKTPDLDQWQSDKIRITEVALLPA</sequence>
<organism evidence="7">
    <name type="scientific">Sphingomonas sp. XLDN2-5</name>
    <dbReference type="NCBI Taxonomy" id="411925"/>
    <lineage>
        <taxon>Bacteria</taxon>
        <taxon>Pseudomonadati</taxon>
        <taxon>Pseudomonadota</taxon>
        <taxon>Alphaproteobacteria</taxon>
        <taxon>Sphingomonadales</taxon>
        <taxon>Sphingomonadaceae</taxon>
        <taxon>Sphingomonas</taxon>
    </lineage>
</organism>
<dbReference type="SUPFAM" id="SSF51905">
    <property type="entry name" value="FAD/NAD(P)-binding domain"/>
    <property type="match status" value="2"/>
</dbReference>
<evidence type="ECO:0000259" key="5">
    <source>
        <dbReference type="Pfam" id="PF07992"/>
    </source>
</evidence>
<evidence type="ECO:0000256" key="3">
    <source>
        <dbReference type="ARBA" id="ARBA00022827"/>
    </source>
</evidence>
<dbReference type="GO" id="GO:0005737">
    <property type="term" value="C:cytoplasm"/>
    <property type="evidence" value="ECO:0007669"/>
    <property type="project" value="TreeGrafter"/>
</dbReference>
<dbReference type="Pfam" id="PF07992">
    <property type="entry name" value="Pyr_redox_2"/>
    <property type="match status" value="1"/>
</dbReference>
<dbReference type="SUPFAM" id="SSF55424">
    <property type="entry name" value="FAD/NAD-linked reductases, dimerisation (C-terminal) domain"/>
    <property type="match status" value="1"/>
</dbReference>
<dbReference type="PRINTS" id="PR00368">
    <property type="entry name" value="FADPNR"/>
</dbReference>
<dbReference type="InterPro" id="IPR023753">
    <property type="entry name" value="FAD/NAD-binding_dom"/>
</dbReference>
<name>D5IGH3_9SPHN</name>
<evidence type="ECO:0000256" key="1">
    <source>
        <dbReference type="ARBA" id="ARBA00001974"/>
    </source>
</evidence>
<keyword evidence="3" id="KW-0274">FAD</keyword>
<evidence type="ECO:0000259" key="6">
    <source>
        <dbReference type="Pfam" id="PF14759"/>
    </source>
</evidence>
<dbReference type="PRINTS" id="PR00411">
    <property type="entry name" value="PNDRDTASEI"/>
</dbReference>
<dbReference type="Gene3D" id="3.50.50.60">
    <property type="entry name" value="FAD/NAD(P)-binding domain"/>
    <property type="match status" value="2"/>
</dbReference>
<feature type="domain" description="Reductase C-terminal" evidence="6">
    <location>
        <begin position="324"/>
        <end position="401"/>
    </location>
</feature>
<evidence type="ECO:0000313" key="7">
    <source>
        <dbReference type="EMBL" id="ADC31807.1"/>
    </source>
</evidence>
<dbReference type="InterPro" id="IPR050446">
    <property type="entry name" value="FAD-oxidoreductase/Apoptosis"/>
</dbReference>
<dbReference type="InterPro" id="IPR028202">
    <property type="entry name" value="Reductase_C"/>
</dbReference>
<keyword evidence="4" id="KW-0560">Oxidoreductase</keyword>
<dbReference type="PANTHER" id="PTHR43557:SF2">
    <property type="entry name" value="RIESKE DOMAIN-CONTAINING PROTEIN-RELATED"/>
    <property type="match status" value="1"/>
</dbReference>
<reference evidence="7" key="1">
    <citation type="journal article" date="2010" name="PLoS ONE">
        <title>The genes coding for the conversion of carbazole to catechol are flanked by IS6100 elements in Sphingomonas sp. strain XLDN2-5.</title>
        <authorList>
            <person name="Gai Z."/>
            <person name="Wang X."/>
            <person name="Liu X."/>
            <person name="Tai C."/>
            <person name="Tang H."/>
            <person name="He X."/>
            <person name="Wu G."/>
            <person name="Deng Z."/>
            <person name="Xu P."/>
        </authorList>
    </citation>
    <scope>NUCLEOTIDE SEQUENCE</scope>
    <source>
        <strain evidence="7">XLDN2-5</strain>
    </source>
</reference>
<accession>D5IGH3</accession>
<dbReference type="AlphaFoldDB" id="D5IGH3"/>
<evidence type="ECO:0000256" key="2">
    <source>
        <dbReference type="ARBA" id="ARBA00022630"/>
    </source>
</evidence>
<feature type="domain" description="FAD/NAD(P)-binding" evidence="5">
    <location>
        <begin position="9"/>
        <end position="305"/>
    </location>
</feature>
<dbReference type="GO" id="GO:0016651">
    <property type="term" value="F:oxidoreductase activity, acting on NAD(P)H"/>
    <property type="evidence" value="ECO:0007669"/>
    <property type="project" value="TreeGrafter"/>
</dbReference>
<protein>
    <submittedName>
        <fullName evidence="7">AntAa</fullName>
    </submittedName>
</protein>
<keyword evidence="2" id="KW-0285">Flavoprotein</keyword>
<dbReference type="Pfam" id="PF14759">
    <property type="entry name" value="Reductase_C"/>
    <property type="match status" value="1"/>
</dbReference>